<dbReference type="CDD" id="cd12912">
    <property type="entry name" value="PDC2_MCP_like"/>
    <property type="match status" value="1"/>
</dbReference>
<evidence type="ECO:0000256" key="4">
    <source>
        <dbReference type="ARBA" id="ARBA00022989"/>
    </source>
</evidence>
<dbReference type="InterPro" id="IPR029787">
    <property type="entry name" value="Nucleotide_cyclase"/>
</dbReference>
<reference evidence="8 9" key="1">
    <citation type="submission" date="2014-12" db="EMBL/GenBank/DDBJ databases">
        <title>Draft genome sequence of Paenibacillus kamchatkensis strain B-2647.</title>
        <authorList>
            <person name="Karlyshev A.V."/>
            <person name="Kudryashova E.B."/>
        </authorList>
    </citation>
    <scope>NUCLEOTIDE SEQUENCE [LARGE SCALE GENOMIC DNA]</scope>
    <source>
        <strain evidence="8 9">VKM B-2647</strain>
    </source>
</reference>
<dbReference type="SUPFAM" id="SSF103190">
    <property type="entry name" value="Sensory domain-like"/>
    <property type="match status" value="2"/>
</dbReference>
<dbReference type="InterPro" id="IPR033479">
    <property type="entry name" value="dCache_1"/>
</dbReference>
<comment type="caution">
    <text evidence="8">The sequence shown here is derived from an EMBL/GenBank/DDBJ whole genome shotgun (WGS) entry which is preliminary data.</text>
</comment>
<keyword evidence="3 6" id="KW-0812">Transmembrane</keyword>
<dbReference type="CDD" id="cd01949">
    <property type="entry name" value="GGDEF"/>
    <property type="match status" value="1"/>
</dbReference>
<organism evidence="8 9">
    <name type="scientific">Gordoniibacillus kamchatkensis</name>
    <dbReference type="NCBI Taxonomy" id="1590651"/>
    <lineage>
        <taxon>Bacteria</taxon>
        <taxon>Bacillati</taxon>
        <taxon>Bacillota</taxon>
        <taxon>Bacilli</taxon>
        <taxon>Bacillales</taxon>
        <taxon>Paenibacillaceae</taxon>
        <taxon>Gordoniibacillus</taxon>
    </lineage>
</organism>
<dbReference type="Gene3D" id="3.30.70.270">
    <property type="match status" value="1"/>
</dbReference>
<dbReference type="PANTHER" id="PTHR45138">
    <property type="entry name" value="REGULATORY COMPONENTS OF SENSORY TRANSDUCTION SYSTEM"/>
    <property type="match status" value="1"/>
</dbReference>
<dbReference type="PANTHER" id="PTHR45138:SF9">
    <property type="entry name" value="DIGUANYLATE CYCLASE DGCM-RELATED"/>
    <property type="match status" value="1"/>
</dbReference>
<dbReference type="CDD" id="cd18773">
    <property type="entry name" value="PDC1_HK_sensor"/>
    <property type="match status" value="1"/>
</dbReference>
<evidence type="ECO:0000259" key="7">
    <source>
        <dbReference type="PROSITE" id="PS50887"/>
    </source>
</evidence>
<keyword evidence="2" id="KW-1003">Cell membrane</keyword>
<gene>
    <name evidence="8" type="ORF">SD70_24080</name>
</gene>
<comment type="subcellular location">
    <subcellularLocation>
        <location evidence="1">Cell membrane</location>
        <topology evidence="1">Multi-pass membrane protein</topology>
    </subcellularLocation>
</comment>
<proteinExistence type="predicted"/>
<evidence type="ECO:0000256" key="5">
    <source>
        <dbReference type="ARBA" id="ARBA00023136"/>
    </source>
</evidence>
<dbReference type="InterPro" id="IPR050469">
    <property type="entry name" value="Diguanylate_Cyclase"/>
</dbReference>
<dbReference type="PROSITE" id="PS50887">
    <property type="entry name" value="GGDEF"/>
    <property type="match status" value="1"/>
</dbReference>
<sequence length="529" mass="57851">MLRANPGTSTKKIGLTFLFSGVVAVSIILTIAIAIFISYQSEKQTLFETTLAMNYSNAQDISSTIDSLFKSMSNSLQLTSAHVKDYSGRSEQEILDYLDLTRNTGGYFNSIILADEKGTVQNATPVTVTIGQTLVSEAAKQSLATKRSYLSSPYIGTTGRLIVLMTEPIFDQAGAYKGFIGGTIYLQEDNVLSSIFKNNTIDTTGSYYYVVDPTGRLLFHPDKSRLGEDASANKVIRKLMHKQSGKDEVVNTKGIHFLAGYVSVPGNGWGVVVQTPVATVYAKLYQHIKELVLYMLPPSIILMLLAIMVARKLANPFVALAGAVHHSTRLGKPAVPPFKQHWNREADVLTKTFMTALASMQKQTDRLSQAAMTDPLTGLSNRRTMESVMRKWTAEGTRYAVILMDIDRFKAVNDMYGHQVGDEVLKHAAGIMVSCSRADDVCCRFGGEEFVVLVHGASTEDAFHTAERIRITLENSPSPTGKPVTASFGICSSAASPDTPEEMLHLADNSLYKAKNEGRNRTAIADRNA</sequence>
<dbReference type="Gene3D" id="3.30.450.20">
    <property type="entry name" value="PAS domain"/>
    <property type="match status" value="2"/>
</dbReference>
<protein>
    <recommendedName>
        <fullName evidence="7">GGDEF domain-containing protein</fullName>
    </recommendedName>
</protein>
<dbReference type="Proteomes" id="UP000031967">
    <property type="component" value="Unassembled WGS sequence"/>
</dbReference>
<evidence type="ECO:0000256" key="2">
    <source>
        <dbReference type="ARBA" id="ARBA00022475"/>
    </source>
</evidence>
<feature type="transmembrane region" description="Helical" evidence="6">
    <location>
        <begin position="291"/>
        <end position="310"/>
    </location>
</feature>
<dbReference type="SMART" id="SM00267">
    <property type="entry name" value="GGDEF"/>
    <property type="match status" value="1"/>
</dbReference>
<dbReference type="InterPro" id="IPR029151">
    <property type="entry name" value="Sensor-like_sf"/>
</dbReference>
<keyword evidence="4 6" id="KW-1133">Transmembrane helix</keyword>
<evidence type="ECO:0000256" key="6">
    <source>
        <dbReference type="SAM" id="Phobius"/>
    </source>
</evidence>
<evidence type="ECO:0000256" key="1">
    <source>
        <dbReference type="ARBA" id="ARBA00004651"/>
    </source>
</evidence>
<dbReference type="Pfam" id="PF00990">
    <property type="entry name" value="GGDEF"/>
    <property type="match status" value="1"/>
</dbReference>
<dbReference type="InterPro" id="IPR000160">
    <property type="entry name" value="GGDEF_dom"/>
</dbReference>
<feature type="domain" description="GGDEF" evidence="7">
    <location>
        <begin position="397"/>
        <end position="527"/>
    </location>
</feature>
<keyword evidence="9" id="KW-1185">Reference proteome</keyword>
<dbReference type="NCBIfam" id="TIGR00254">
    <property type="entry name" value="GGDEF"/>
    <property type="match status" value="1"/>
</dbReference>
<dbReference type="RefSeq" id="WP_041050433.1">
    <property type="nucleotide sequence ID" value="NZ_JXAK01000051.1"/>
</dbReference>
<evidence type="ECO:0000256" key="3">
    <source>
        <dbReference type="ARBA" id="ARBA00022692"/>
    </source>
</evidence>
<accession>A0ABR5ACL1</accession>
<dbReference type="EMBL" id="JXAK01000051">
    <property type="protein sequence ID" value="KIL38773.1"/>
    <property type="molecule type" value="Genomic_DNA"/>
</dbReference>
<name>A0ABR5ACL1_9BACL</name>
<feature type="transmembrane region" description="Helical" evidence="6">
    <location>
        <begin position="15"/>
        <end position="37"/>
    </location>
</feature>
<dbReference type="SUPFAM" id="SSF55073">
    <property type="entry name" value="Nucleotide cyclase"/>
    <property type="match status" value="1"/>
</dbReference>
<keyword evidence="5 6" id="KW-0472">Membrane</keyword>
<evidence type="ECO:0000313" key="9">
    <source>
        <dbReference type="Proteomes" id="UP000031967"/>
    </source>
</evidence>
<dbReference type="InterPro" id="IPR043128">
    <property type="entry name" value="Rev_trsase/Diguanyl_cyclase"/>
</dbReference>
<dbReference type="Pfam" id="PF02743">
    <property type="entry name" value="dCache_1"/>
    <property type="match status" value="1"/>
</dbReference>
<evidence type="ECO:0000313" key="8">
    <source>
        <dbReference type="EMBL" id="KIL38773.1"/>
    </source>
</evidence>